<dbReference type="EMBL" id="JAAGLI010000091">
    <property type="protein sequence ID" value="NEA21502.1"/>
    <property type="molecule type" value="Genomic_DNA"/>
</dbReference>
<dbReference type="SUPFAM" id="SSF55781">
    <property type="entry name" value="GAF domain-like"/>
    <property type="match status" value="1"/>
</dbReference>
<dbReference type="PROSITE" id="PS50921">
    <property type="entry name" value="ANTAR"/>
    <property type="match status" value="1"/>
</dbReference>
<evidence type="ECO:0000259" key="4">
    <source>
        <dbReference type="PROSITE" id="PS50921"/>
    </source>
</evidence>
<dbReference type="AlphaFoldDB" id="A0A6L9Q8X3"/>
<dbReference type="Gene3D" id="3.30.450.40">
    <property type="match status" value="1"/>
</dbReference>
<organism evidence="5 6">
    <name type="scientific">Actinomadura bangladeshensis</name>
    <dbReference type="NCBI Taxonomy" id="453573"/>
    <lineage>
        <taxon>Bacteria</taxon>
        <taxon>Bacillati</taxon>
        <taxon>Actinomycetota</taxon>
        <taxon>Actinomycetes</taxon>
        <taxon>Streptosporangiales</taxon>
        <taxon>Thermomonosporaceae</taxon>
        <taxon>Actinomadura</taxon>
    </lineage>
</organism>
<dbReference type="Pfam" id="PF03861">
    <property type="entry name" value="ANTAR"/>
    <property type="match status" value="1"/>
</dbReference>
<dbReference type="InterPro" id="IPR005561">
    <property type="entry name" value="ANTAR"/>
</dbReference>
<proteinExistence type="predicted"/>
<feature type="region of interest" description="Disordered" evidence="3">
    <location>
        <begin position="1"/>
        <end position="23"/>
    </location>
</feature>
<dbReference type="InterPro" id="IPR029016">
    <property type="entry name" value="GAF-like_dom_sf"/>
</dbReference>
<dbReference type="SMART" id="SM01012">
    <property type="entry name" value="ANTAR"/>
    <property type="match status" value="1"/>
</dbReference>
<keyword evidence="2" id="KW-0804">Transcription</keyword>
<dbReference type="GO" id="GO:0003723">
    <property type="term" value="F:RNA binding"/>
    <property type="evidence" value="ECO:0007669"/>
    <property type="project" value="InterPro"/>
</dbReference>
<keyword evidence="1" id="KW-0805">Transcription regulation</keyword>
<dbReference type="InterPro" id="IPR036388">
    <property type="entry name" value="WH-like_DNA-bd_sf"/>
</dbReference>
<evidence type="ECO:0000256" key="2">
    <source>
        <dbReference type="ARBA" id="ARBA00023163"/>
    </source>
</evidence>
<evidence type="ECO:0000313" key="5">
    <source>
        <dbReference type="EMBL" id="NEA21502.1"/>
    </source>
</evidence>
<evidence type="ECO:0000256" key="3">
    <source>
        <dbReference type="SAM" id="MobiDB-lite"/>
    </source>
</evidence>
<dbReference type="InterPro" id="IPR011006">
    <property type="entry name" value="CheY-like_superfamily"/>
</dbReference>
<dbReference type="Gene3D" id="1.10.10.10">
    <property type="entry name" value="Winged helix-like DNA-binding domain superfamily/Winged helix DNA-binding domain"/>
    <property type="match status" value="1"/>
</dbReference>
<feature type="domain" description="ANTAR" evidence="4">
    <location>
        <begin position="230"/>
        <end position="291"/>
    </location>
</feature>
<gene>
    <name evidence="5" type="ORF">G3I70_03180</name>
</gene>
<accession>A0A6L9Q8X3</accession>
<evidence type="ECO:0000256" key="1">
    <source>
        <dbReference type="ARBA" id="ARBA00023015"/>
    </source>
</evidence>
<protein>
    <submittedName>
        <fullName evidence="5">ANTAR domain-containing protein</fullName>
    </submittedName>
</protein>
<sequence>MNCRGSGTAGHVPQPAGQDTLGGVTPTETVLTDQLALEIARLGMVGESSDVGTLHRVTELAARAVPGCAGAASVRWALPRAAGAGAEWAVPGTVPPLDDGPATAETTVDSGAMEEPRPEPLATAASHPDLAEVTDRQLSRGHGPVFDVVRERRVLTSDDILAETRWPESMSDMLRRGVRCFTTTPHLNPPVLVTLTLYGVTPKALGHGRHALASLLIAQGTAAVSNSQQYDDVHRTAVQLQEAVEARAIVDQAKGILMHALGCDADEAFAEMRRISQTRHVKLTALAQRIVGHQGIP</sequence>
<feature type="region of interest" description="Disordered" evidence="3">
    <location>
        <begin position="92"/>
        <end position="127"/>
    </location>
</feature>
<comment type="caution">
    <text evidence="5">The sequence shown here is derived from an EMBL/GenBank/DDBJ whole genome shotgun (WGS) entry which is preliminary data.</text>
</comment>
<dbReference type="SUPFAM" id="SSF52172">
    <property type="entry name" value="CheY-like"/>
    <property type="match status" value="1"/>
</dbReference>
<dbReference type="Proteomes" id="UP000475532">
    <property type="component" value="Unassembled WGS sequence"/>
</dbReference>
<name>A0A6L9Q8X3_9ACTN</name>
<evidence type="ECO:0000313" key="6">
    <source>
        <dbReference type="Proteomes" id="UP000475532"/>
    </source>
</evidence>
<reference evidence="5 6" key="1">
    <citation type="submission" date="2020-01" db="EMBL/GenBank/DDBJ databases">
        <title>Insect and environment-associated Actinomycetes.</title>
        <authorList>
            <person name="Currrie C."/>
            <person name="Chevrette M."/>
            <person name="Carlson C."/>
            <person name="Stubbendieck R."/>
            <person name="Wendt-Pienkowski E."/>
        </authorList>
    </citation>
    <scope>NUCLEOTIDE SEQUENCE [LARGE SCALE GENOMIC DNA]</scope>
    <source>
        <strain evidence="5 6">SID10258</strain>
    </source>
</reference>